<dbReference type="GO" id="GO:0005576">
    <property type="term" value="C:extracellular region"/>
    <property type="evidence" value="ECO:0007669"/>
    <property type="project" value="UniProtKB-SubCell"/>
</dbReference>
<dbReference type="PANTHER" id="PTHR31232:SF42">
    <property type="entry name" value="S-PROTEIN HOMOLOG"/>
    <property type="match status" value="1"/>
</dbReference>
<accession>A0A5A7PIS5</accession>
<evidence type="ECO:0000256" key="6">
    <source>
        <dbReference type="RuleBase" id="RU367044"/>
    </source>
</evidence>
<evidence type="ECO:0000313" key="8">
    <source>
        <dbReference type="EMBL" id="GER32227.1"/>
    </source>
</evidence>
<keyword evidence="9" id="KW-1185">Reference proteome</keyword>
<dbReference type="InterPro" id="IPR010264">
    <property type="entry name" value="Self-incomp_S1"/>
</dbReference>
<evidence type="ECO:0000313" key="9">
    <source>
        <dbReference type="Proteomes" id="UP000325081"/>
    </source>
</evidence>
<proteinExistence type="inferred from homology"/>
<sequence length="139" mass="15842">MLVYNMKEGESNTKRHYSAKAMTTKQQQYLFILLLTINILITTTSPRALLHSKLIDDTTVKVQNDINEGESISIHCYSSEDDIGTHHLSYGSAITWKFEVNVWGTRKFWCDFNIKHGSGKYGVYTRKVNLRCGDVCVCG</sequence>
<comment type="subcellular location">
    <subcellularLocation>
        <location evidence="1 6">Secreted</location>
    </subcellularLocation>
</comment>
<gene>
    <name evidence="8" type="ORF">STAS_08285</name>
</gene>
<dbReference type="EMBL" id="BKCP01004572">
    <property type="protein sequence ID" value="GER32227.1"/>
    <property type="molecule type" value="Genomic_DNA"/>
</dbReference>
<organism evidence="8 9">
    <name type="scientific">Striga asiatica</name>
    <name type="common">Asiatic witchweed</name>
    <name type="synonym">Buchnera asiatica</name>
    <dbReference type="NCBI Taxonomy" id="4170"/>
    <lineage>
        <taxon>Eukaryota</taxon>
        <taxon>Viridiplantae</taxon>
        <taxon>Streptophyta</taxon>
        <taxon>Embryophyta</taxon>
        <taxon>Tracheophyta</taxon>
        <taxon>Spermatophyta</taxon>
        <taxon>Magnoliopsida</taxon>
        <taxon>eudicotyledons</taxon>
        <taxon>Gunneridae</taxon>
        <taxon>Pentapetalae</taxon>
        <taxon>asterids</taxon>
        <taxon>lamiids</taxon>
        <taxon>Lamiales</taxon>
        <taxon>Orobanchaceae</taxon>
        <taxon>Buchnereae</taxon>
        <taxon>Striga</taxon>
    </lineage>
</organism>
<keyword evidence="4 6" id="KW-0964">Secreted</keyword>
<keyword evidence="7" id="KW-0812">Transmembrane</keyword>
<dbReference type="OrthoDB" id="1383994at2759"/>
<reference evidence="9" key="1">
    <citation type="journal article" date="2019" name="Curr. Biol.">
        <title>Genome Sequence of Striga asiatica Provides Insight into the Evolution of Plant Parasitism.</title>
        <authorList>
            <person name="Yoshida S."/>
            <person name="Kim S."/>
            <person name="Wafula E.K."/>
            <person name="Tanskanen J."/>
            <person name="Kim Y.M."/>
            <person name="Honaas L."/>
            <person name="Yang Z."/>
            <person name="Spallek T."/>
            <person name="Conn C.E."/>
            <person name="Ichihashi Y."/>
            <person name="Cheong K."/>
            <person name="Cui S."/>
            <person name="Der J.P."/>
            <person name="Gundlach H."/>
            <person name="Jiao Y."/>
            <person name="Hori C."/>
            <person name="Ishida J.K."/>
            <person name="Kasahara H."/>
            <person name="Kiba T."/>
            <person name="Kim M.S."/>
            <person name="Koo N."/>
            <person name="Laohavisit A."/>
            <person name="Lee Y.H."/>
            <person name="Lumba S."/>
            <person name="McCourt P."/>
            <person name="Mortimer J.C."/>
            <person name="Mutuku J.M."/>
            <person name="Nomura T."/>
            <person name="Sasaki-Sekimoto Y."/>
            <person name="Seto Y."/>
            <person name="Wang Y."/>
            <person name="Wakatake T."/>
            <person name="Sakakibara H."/>
            <person name="Demura T."/>
            <person name="Yamaguchi S."/>
            <person name="Yoneyama K."/>
            <person name="Manabe R.I."/>
            <person name="Nelson D.C."/>
            <person name="Schulman A.H."/>
            <person name="Timko M.P."/>
            <person name="dePamphilis C.W."/>
            <person name="Choi D."/>
            <person name="Shirasu K."/>
        </authorList>
    </citation>
    <scope>NUCLEOTIDE SEQUENCE [LARGE SCALE GENOMIC DNA]</scope>
    <source>
        <strain evidence="9">cv. UVA1</strain>
    </source>
</reference>
<keyword evidence="5" id="KW-0732">Signal</keyword>
<dbReference type="GO" id="GO:0060320">
    <property type="term" value="P:rejection of self pollen"/>
    <property type="evidence" value="ECO:0007669"/>
    <property type="project" value="UniProtKB-KW"/>
</dbReference>
<keyword evidence="3 6" id="KW-0713">Self-incompatibility</keyword>
<evidence type="ECO:0000256" key="2">
    <source>
        <dbReference type="ARBA" id="ARBA00005581"/>
    </source>
</evidence>
<dbReference type="Proteomes" id="UP000325081">
    <property type="component" value="Unassembled WGS sequence"/>
</dbReference>
<dbReference type="Pfam" id="PF05938">
    <property type="entry name" value="Self-incomp_S1"/>
    <property type="match status" value="1"/>
</dbReference>
<protein>
    <recommendedName>
        <fullName evidence="6">S-protein homolog</fullName>
    </recommendedName>
</protein>
<evidence type="ECO:0000256" key="3">
    <source>
        <dbReference type="ARBA" id="ARBA00022471"/>
    </source>
</evidence>
<name>A0A5A7PIS5_STRAF</name>
<evidence type="ECO:0000256" key="7">
    <source>
        <dbReference type="SAM" id="Phobius"/>
    </source>
</evidence>
<feature type="transmembrane region" description="Helical" evidence="7">
    <location>
        <begin position="29"/>
        <end position="50"/>
    </location>
</feature>
<dbReference type="PANTHER" id="PTHR31232">
    <property type="match status" value="1"/>
</dbReference>
<dbReference type="AlphaFoldDB" id="A0A5A7PIS5"/>
<evidence type="ECO:0000256" key="4">
    <source>
        <dbReference type="ARBA" id="ARBA00022525"/>
    </source>
</evidence>
<keyword evidence="7" id="KW-1133">Transmembrane helix</keyword>
<keyword evidence="7" id="KW-0472">Membrane</keyword>
<evidence type="ECO:0000256" key="1">
    <source>
        <dbReference type="ARBA" id="ARBA00004613"/>
    </source>
</evidence>
<evidence type="ECO:0000256" key="5">
    <source>
        <dbReference type="ARBA" id="ARBA00022729"/>
    </source>
</evidence>
<comment type="similarity">
    <text evidence="2 6">Belongs to the plant self-incompatibility (S1) protein family.</text>
</comment>
<comment type="caution">
    <text evidence="8">The sequence shown here is derived from an EMBL/GenBank/DDBJ whole genome shotgun (WGS) entry which is preliminary data.</text>
</comment>